<dbReference type="EMBL" id="MIGB01000041">
    <property type="protein sequence ID" value="OSY36271.1"/>
    <property type="molecule type" value="Genomic_DNA"/>
</dbReference>
<sequence length="280" mass="30515">MTAATQTAFYHGHRNLNPAGEWTPFEWEDPKHGSQAKGEVVVIRPEGTSGSLMSGLWRTGHQIAGCEADGSCDVVYSAPLGDETMVILEGSATITETATGRKHEIAAGTILSHPKHVDLHWEIREPFLKKFWVMWDSPNPATPKDELVVAHISDDRPGEWTPFEWDEPEHGRQVAGELLTIRDTGSTGTYMCGLWRTGVGIAGCNPDGTATIRYTAPLGDETILLLEGQVHVKNEATGEEFDFAAGDVIGFASGTPVTWTSKTPYVKKFWVITNEAVPTA</sequence>
<organism evidence="2 3">
    <name type="scientific">Pseudonocardia autotrophica</name>
    <name type="common">Amycolata autotrophica</name>
    <name type="synonym">Nocardia autotrophica</name>
    <dbReference type="NCBI Taxonomy" id="2074"/>
    <lineage>
        <taxon>Bacteria</taxon>
        <taxon>Bacillati</taxon>
        <taxon>Actinomycetota</taxon>
        <taxon>Actinomycetes</taxon>
        <taxon>Pseudonocardiales</taxon>
        <taxon>Pseudonocardiaceae</taxon>
        <taxon>Pseudonocardia</taxon>
    </lineage>
</organism>
<dbReference type="PANTHER" id="PTHR40943:SF1">
    <property type="entry name" value="CYTOPLASMIC PROTEIN"/>
    <property type="match status" value="1"/>
</dbReference>
<dbReference type="InterPro" id="IPR011051">
    <property type="entry name" value="RmlC_Cupin_sf"/>
</dbReference>
<name>A0A1Y2MMF7_PSEAH</name>
<keyword evidence="3" id="KW-1185">Reference proteome</keyword>
<dbReference type="PANTHER" id="PTHR40943">
    <property type="entry name" value="CYTOPLASMIC PROTEIN-RELATED"/>
    <property type="match status" value="1"/>
</dbReference>
<dbReference type="InterPro" id="IPR008579">
    <property type="entry name" value="UGlyAH_Cupin_dom"/>
</dbReference>
<dbReference type="InterPro" id="IPR014710">
    <property type="entry name" value="RmlC-like_jellyroll"/>
</dbReference>
<gene>
    <name evidence="2" type="ORF">BG845_05521</name>
</gene>
<dbReference type="Gene3D" id="2.60.120.10">
    <property type="entry name" value="Jelly Rolls"/>
    <property type="match status" value="2"/>
</dbReference>
<proteinExistence type="predicted"/>
<feature type="domain" description="(S)-ureidoglycine aminohydrolase cupin" evidence="1">
    <location>
        <begin position="218"/>
        <end position="268"/>
    </location>
</feature>
<evidence type="ECO:0000259" key="1">
    <source>
        <dbReference type="Pfam" id="PF05899"/>
    </source>
</evidence>
<dbReference type="OrthoDB" id="9799053at2"/>
<evidence type="ECO:0000313" key="2">
    <source>
        <dbReference type="EMBL" id="OSY36271.1"/>
    </source>
</evidence>
<dbReference type="Proteomes" id="UP000194360">
    <property type="component" value="Unassembled WGS sequence"/>
</dbReference>
<protein>
    <submittedName>
        <fullName evidence="2">Cupin domain protein</fullName>
    </submittedName>
</protein>
<evidence type="ECO:0000313" key="3">
    <source>
        <dbReference type="Proteomes" id="UP000194360"/>
    </source>
</evidence>
<dbReference type="STRING" id="2074.BG845_05521"/>
<dbReference type="SUPFAM" id="SSF51182">
    <property type="entry name" value="RmlC-like cupins"/>
    <property type="match status" value="2"/>
</dbReference>
<reference evidence="2 3" key="1">
    <citation type="submission" date="2016-09" db="EMBL/GenBank/DDBJ databases">
        <title>Pseudonocardia autotrophica DSM535, a candidate organism with high potential of specific P450 cytochromes.</title>
        <authorList>
            <person name="Grumaz C."/>
            <person name="Vainshtein Y."/>
            <person name="Kirstahler P."/>
            <person name="Sohn K."/>
        </authorList>
    </citation>
    <scope>NUCLEOTIDE SEQUENCE [LARGE SCALE GENOMIC DNA]</scope>
    <source>
        <strain evidence="2 3">DSM 535</strain>
    </source>
</reference>
<dbReference type="Pfam" id="PF05899">
    <property type="entry name" value="Cupin_3"/>
    <property type="match status" value="1"/>
</dbReference>
<dbReference type="RefSeq" id="WP_085915638.1">
    <property type="nucleotide sequence ID" value="NZ_AP018920.1"/>
</dbReference>
<comment type="caution">
    <text evidence="2">The sequence shown here is derived from an EMBL/GenBank/DDBJ whole genome shotgun (WGS) entry which is preliminary data.</text>
</comment>
<dbReference type="AlphaFoldDB" id="A0A1Y2MMF7"/>
<accession>A0A1Y2MMF7</accession>